<dbReference type="PANTHER" id="PTHR33751:SF1">
    <property type="entry name" value="CBB3-TYPE CYTOCHROME C OXIDASE SUBUNIT FIXP"/>
    <property type="match status" value="1"/>
</dbReference>
<dbReference type="InterPro" id="IPR036909">
    <property type="entry name" value="Cyt_c-like_dom_sf"/>
</dbReference>
<dbReference type="OrthoDB" id="6336306at2"/>
<evidence type="ECO:0000313" key="8">
    <source>
        <dbReference type="Proteomes" id="UP000244441"/>
    </source>
</evidence>
<reference evidence="7 8" key="1">
    <citation type="submission" date="2018-01" db="EMBL/GenBank/DDBJ databases">
        <title>Genome sequence of a Cantenovulum-like bacteria.</title>
        <authorList>
            <person name="Tan W.R."/>
            <person name="Lau N.-S."/>
            <person name="Go F."/>
            <person name="Amirul A.-A.A."/>
        </authorList>
    </citation>
    <scope>NUCLEOTIDE SEQUENCE [LARGE SCALE GENOMIC DNA]</scope>
    <source>
        <strain evidence="7 8">CCB-QB4</strain>
    </source>
</reference>
<feature type="domain" description="Cytochrome c" evidence="6">
    <location>
        <begin position="46"/>
        <end position="125"/>
    </location>
</feature>
<evidence type="ECO:0000259" key="6">
    <source>
        <dbReference type="PROSITE" id="PS51007"/>
    </source>
</evidence>
<keyword evidence="2 4" id="KW-0479">Metal-binding</keyword>
<keyword evidence="5" id="KW-0732">Signal</keyword>
<dbReference type="GO" id="GO:0046872">
    <property type="term" value="F:metal ion binding"/>
    <property type="evidence" value="ECO:0007669"/>
    <property type="project" value="UniProtKB-KW"/>
</dbReference>
<evidence type="ECO:0000313" key="7">
    <source>
        <dbReference type="EMBL" id="AWB65904.1"/>
    </source>
</evidence>
<feature type="chain" id="PRO_5015571063" description="Cytochrome c domain-containing protein" evidence="5">
    <location>
        <begin position="32"/>
        <end position="450"/>
    </location>
</feature>
<dbReference type="AlphaFoldDB" id="A0A2S0VNX1"/>
<evidence type="ECO:0000256" key="2">
    <source>
        <dbReference type="ARBA" id="ARBA00022723"/>
    </source>
</evidence>
<dbReference type="GO" id="GO:0020037">
    <property type="term" value="F:heme binding"/>
    <property type="evidence" value="ECO:0007669"/>
    <property type="project" value="InterPro"/>
</dbReference>
<dbReference type="EMBL" id="CP026604">
    <property type="protein sequence ID" value="AWB65904.1"/>
    <property type="molecule type" value="Genomic_DNA"/>
</dbReference>
<dbReference type="SUPFAM" id="SSF46626">
    <property type="entry name" value="Cytochrome c"/>
    <property type="match status" value="1"/>
</dbReference>
<proteinExistence type="predicted"/>
<feature type="signal peptide" evidence="5">
    <location>
        <begin position="1"/>
        <end position="31"/>
    </location>
</feature>
<dbReference type="GO" id="GO:0009055">
    <property type="term" value="F:electron transfer activity"/>
    <property type="evidence" value="ECO:0007669"/>
    <property type="project" value="InterPro"/>
</dbReference>
<dbReference type="InterPro" id="IPR050597">
    <property type="entry name" value="Cytochrome_c_Oxidase_Subunit"/>
</dbReference>
<keyword evidence="8" id="KW-1185">Reference proteome</keyword>
<dbReference type="Proteomes" id="UP000244441">
    <property type="component" value="Chromosome"/>
</dbReference>
<gene>
    <name evidence="7" type="ORF">C2869_05360</name>
</gene>
<dbReference type="Gene3D" id="1.10.760.10">
    <property type="entry name" value="Cytochrome c-like domain"/>
    <property type="match status" value="1"/>
</dbReference>
<evidence type="ECO:0000256" key="5">
    <source>
        <dbReference type="SAM" id="SignalP"/>
    </source>
</evidence>
<dbReference type="InterPro" id="IPR009056">
    <property type="entry name" value="Cyt_c-like_dom"/>
</dbReference>
<accession>A0A2S0VNX1</accession>
<evidence type="ECO:0000256" key="1">
    <source>
        <dbReference type="ARBA" id="ARBA00022617"/>
    </source>
</evidence>
<evidence type="ECO:0000256" key="4">
    <source>
        <dbReference type="PROSITE-ProRule" id="PRU00433"/>
    </source>
</evidence>
<protein>
    <recommendedName>
        <fullName evidence="6">Cytochrome c domain-containing protein</fullName>
    </recommendedName>
</protein>
<dbReference type="KEGG" id="cate:C2869_05360"/>
<keyword evidence="1 4" id="KW-0349">Heme</keyword>
<dbReference type="PROSITE" id="PS51007">
    <property type="entry name" value="CYTC"/>
    <property type="match status" value="1"/>
</dbReference>
<dbReference type="Pfam" id="PF13442">
    <property type="entry name" value="Cytochrome_CBB3"/>
    <property type="match status" value="1"/>
</dbReference>
<dbReference type="PANTHER" id="PTHR33751">
    <property type="entry name" value="CBB3-TYPE CYTOCHROME C OXIDASE SUBUNIT FIXP"/>
    <property type="match status" value="1"/>
</dbReference>
<name>A0A2S0VNX1_9ALTE</name>
<sequence length="450" mass="50370">MTTTPHNSNRKVWLATATWLTLSLSALPVAASSLDKEITKLSQQPSAIAAGKKQYDLRCASCHDKDLSGAMGFNLKDGEWVHGSKPSEIYNNVSNGFLNAGMPPFGMMLKDQEIKEIVAYVMSKREGWDNLTYKVFPMKNKQDRDLSNKRPTKSGQLTKNIADFQIPEETNYAIVFEGDFYVPFKGGILKANGKKMPIEIEIDGQPVKPNHDTWRTWKLKEGKQHLKFTYYATGMKPWQRNLDSYVTLNNAPKFPVSTRSLSFFKGNKYKVLAKSEPLVQRKKLEHLPHFSIAVGFPTNINYAFNTRTCSVVGMWKGDMLDIGPNINQRGQDASKILGDINFKYPQQVGLKGEDNKCEFIKYTREGNPEFQYKLNGTTYALTGSANNGHSLNLHYKVLGQPASNSAVFTLPKAKNVSISSSQGQVTQQQLTINLTNNATFDIKLDVSGSK</sequence>
<organism evidence="7 8">
    <name type="scientific">Saccharobesus litoralis</name>
    <dbReference type="NCBI Taxonomy" id="2172099"/>
    <lineage>
        <taxon>Bacteria</taxon>
        <taxon>Pseudomonadati</taxon>
        <taxon>Pseudomonadota</taxon>
        <taxon>Gammaproteobacteria</taxon>
        <taxon>Alteromonadales</taxon>
        <taxon>Alteromonadaceae</taxon>
        <taxon>Saccharobesus</taxon>
    </lineage>
</organism>
<evidence type="ECO:0000256" key="3">
    <source>
        <dbReference type="ARBA" id="ARBA00023004"/>
    </source>
</evidence>
<dbReference type="RefSeq" id="WP_108601977.1">
    <property type="nucleotide sequence ID" value="NZ_CP026604.1"/>
</dbReference>
<keyword evidence="3 4" id="KW-0408">Iron</keyword>